<sequence length="127" mass="13833">MAETSNGHVVIYLHGETATSTSQSLRLAIYLIWALSPSENAAASLHVTPFNFHSSKPASVDGANNLPSSACNYYGPPQRRKESKRWSCRRGNHRRRDEGSNMVSVGCAPRVTIAPVVLSAPLRSAQR</sequence>
<gene>
    <name evidence="2" type="ORF">PIB30_023670</name>
</gene>
<feature type="compositionally biased region" description="Basic residues" evidence="1">
    <location>
        <begin position="81"/>
        <end position="94"/>
    </location>
</feature>
<protein>
    <submittedName>
        <fullName evidence="2">Uncharacterized protein</fullName>
    </submittedName>
</protein>
<organism evidence="2 3">
    <name type="scientific">Stylosanthes scabra</name>
    <dbReference type="NCBI Taxonomy" id="79078"/>
    <lineage>
        <taxon>Eukaryota</taxon>
        <taxon>Viridiplantae</taxon>
        <taxon>Streptophyta</taxon>
        <taxon>Embryophyta</taxon>
        <taxon>Tracheophyta</taxon>
        <taxon>Spermatophyta</taxon>
        <taxon>Magnoliopsida</taxon>
        <taxon>eudicotyledons</taxon>
        <taxon>Gunneridae</taxon>
        <taxon>Pentapetalae</taxon>
        <taxon>rosids</taxon>
        <taxon>fabids</taxon>
        <taxon>Fabales</taxon>
        <taxon>Fabaceae</taxon>
        <taxon>Papilionoideae</taxon>
        <taxon>50 kb inversion clade</taxon>
        <taxon>dalbergioids sensu lato</taxon>
        <taxon>Dalbergieae</taxon>
        <taxon>Pterocarpus clade</taxon>
        <taxon>Stylosanthes</taxon>
    </lineage>
</organism>
<accession>A0ABU6SB05</accession>
<name>A0ABU6SB05_9FABA</name>
<evidence type="ECO:0000313" key="2">
    <source>
        <dbReference type="EMBL" id="MED6132953.1"/>
    </source>
</evidence>
<proteinExistence type="predicted"/>
<keyword evidence="3" id="KW-1185">Reference proteome</keyword>
<evidence type="ECO:0000256" key="1">
    <source>
        <dbReference type="SAM" id="MobiDB-lite"/>
    </source>
</evidence>
<feature type="region of interest" description="Disordered" evidence="1">
    <location>
        <begin position="73"/>
        <end position="101"/>
    </location>
</feature>
<dbReference type="EMBL" id="JASCZI010060498">
    <property type="protein sequence ID" value="MED6132953.1"/>
    <property type="molecule type" value="Genomic_DNA"/>
</dbReference>
<dbReference type="Proteomes" id="UP001341840">
    <property type="component" value="Unassembled WGS sequence"/>
</dbReference>
<reference evidence="2 3" key="1">
    <citation type="journal article" date="2023" name="Plants (Basel)">
        <title>Bridging the Gap: Combining Genomics and Transcriptomics Approaches to Understand Stylosanthes scabra, an Orphan Legume from the Brazilian Caatinga.</title>
        <authorList>
            <person name="Ferreira-Neto J.R.C."/>
            <person name="da Silva M.D."/>
            <person name="Binneck E."/>
            <person name="de Melo N.F."/>
            <person name="da Silva R.H."/>
            <person name="de Melo A.L.T.M."/>
            <person name="Pandolfi V."/>
            <person name="Bustamante F.O."/>
            <person name="Brasileiro-Vidal A.C."/>
            <person name="Benko-Iseppon A.M."/>
        </authorList>
    </citation>
    <scope>NUCLEOTIDE SEQUENCE [LARGE SCALE GENOMIC DNA]</scope>
    <source>
        <tissue evidence="2">Leaves</tissue>
    </source>
</reference>
<comment type="caution">
    <text evidence="2">The sequence shown here is derived from an EMBL/GenBank/DDBJ whole genome shotgun (WGS) entry which is preliminary data.</text>
</comment>
<evidence type="ECO:0000313" key="3">
    <source>
        <dbReference type="Proteomes" id="UP001341840"/>
    </source>
</evidence>